<reference evidence="2" key="1">
    <citation type="journal article" date="2016" name="Ticks Tick Borne Dis.">
        <title>De novo assembly and annotation of the salivary gland transcriptome of Rhipicephalus appendiculatus male and female ticks during blood feeding.</title>
        <authorList>
            <person name="de Castro M.H."/>
            <person name="de Klerk D."/>
            <person name="Pienaar R."/>
            <person name="Latif A.A."/>
            <person name="Rees D.J."/>
            <person name="Mans B.J."/>
        </authorList>
    </citation>
    <scope>NUCLEOTIDE SEQUENCE</scope>
    <source>
        <tissue evidence="2">Salivary glands</tissue>
    </source>
</reference>
<protein>
    <submittedName>
        <fullName evidence="2">Ixodegrin B</fullName>
    </submittedName>
</protein>
<accession>A0A131YN94</accession>
<dbReference type="AlphaFoldDB" id="A0A131YN94"/>
<evidence type="ECO:0000313" key="2">
    <source>
        <dbReference type="EMBL" id="JAP80012.1"/>
    </source>
</evidence>
<keyword evidence="1" id="KW-0732">Signal</keyword>
<dbReference type="EMBL" id="GEDV01008545">
    <property type="protein sequence ID" value="JAP80012.1"/>
    <property type="molecule type" value="Transcribed_RNA"/>
</dbReference>
<feature type="signal peptide" evidence="1">
    <location>
        <begin position="1"/>
        <end position="25"/>
    </location>
</feature>
<proteinExistence type="predicted"/>
<organism evidence="2">
    <name type="scientific">Rhipicephalus appendiculatus</name>
    <name type="common">Brown ear tick</name>
    <dbReference type="NCBI Taxonomy" id="34631"/>
    <lineage>
        <taxon>Eukaryota</taxon>
        <taxon>Metazoa</taxon>
        <taxon>Ecdysozoa</taxon>
        <taxon>Arthropoda</taxon>
        <taxon>Chelicerata</taxon>
        <taxon>Arachnida</taxon>
        <taxon>Acari</taxon>
        <taxon>Parasitiformes</taxon>
        <taxon>Ixodida</taxon>
        <taxon>Ixodoidea</taxon>
        <taxon>Ixodidae</taxon>
        <taxon>Rhipicephalinae</taxon>
        <taxon>Rhipicephalus</taxon>
        <taxon>Rhipicephalus</taxon>
    </lineage>
</organism>
<feature type="chain" id="PRO_5007285573" evidence="1">
    <location>
        <begin position="26"/>
        <end position="123"/>
    </location>
</feature>
<evidence type="ECO:0000256" key="1">
    <source>
        <dbReference type="SAM" id="SignalP"/>
    </source>
</evidence>
<name>A0A131YN94_RHIAP</name>
<sequence length="123" mass="13800">MCNLLFIYILLFCALVSYMPGHIRANYEDSLPITLGSSLEKNVVVSERKTWWGRGNKDVGERCRMNGECEGDLCCVKQRGPPRCQLKAEMGEPCGISFIGRGYYIGHCGCAIWGARCVRGRCR</sequence>